<sequence length="757" mass="84679">MVSMKCLIFPIIFGILASTPIFADDDLETYDFFEVTECVDHGFLCNPDLENPCCENFTICDLYDWPNQYYCLGNGTLQDYCENDIDCNLVHNTICSENKCVCTENYTPLNATACGSLINGGCEVDEQCVAENSHCVNKACVCKPGFTFVTDKKCAPTYTGRFCNSDQDCFDVNRAACSDDHKCTCRENSFARIDNDICLSLIEGYCSKDSDCVPLNSVCQNNYCACDYMFIAVSNRECKLCKLNCHLPYLGQTCNKNEDCIDTNRAICSEDKKCVCKENHTPSEDAVCVPLVGGYCWRHEDCIPDNTNCVGDRCRCKEHFELRSSNHCVRKLLGQHCKVNADCEDIRYAKCSEDYLCVCKNNHYAIDDTTCGSLLNGFCIQNEECEVYNSICVNQKCQCKVGFIQESKFRCASASLNKNCDTDEDCGNIWRSECSDSKTCFCKANHTVVDGSQCAPLLGEFCLNADDCAPHRSVCFKSKCDCQSGFVAQSNTECIPALLGKPCEMDIDCSGINHSKCSKSNVCICRENNIAVSSSSCEPLLGSFCWKNEKCAPDNSVCLQNECRCKPFFMPLSSTHCVCFDSFLIEYFIFLVPLGEFCVKHSDCITVSYLKCSQHNKCVCRAIYVEENQTNCRPLLNGICLTDDDCLPDHSECVNGKCRCQKTFIPASNDQCIPVEPLKQCNSDKTCNDRNTNCNEDNECECAVLYEKRNGTCMPLIEHFCFKGDVCFPNHSECVNGICHCKDHFTAHSNNLCLPID</sequence>
<dbReference type="PANTHER" id="PTHR39069">
    <property type="entry name" value="ECDYSONE-INDUCIBLE GENE E1, ISOFORM A"/>
    <property type="match status" value="1"/>
</dbReference>
<name>A0A8J2N0M7_COTCN</name>
<keyword evidence="1" id="KW-0732">Signal</keyword>
<dbReference type="Proteomes" id="UP000786811">
    <property type="component" value="Unassembled WGS sequence"/>
</dbReference>
<evidence type="ECO:0000313" key="3">
    <source>
        <dbReference type="EMBL" id="CAG5109103.1"/>
    </source>
</evidence>
<feature type="domain" description="EGF-like" evidence="2">
    <location>
        <begin position="290"/>
        <end position="329"/>
    </location>
</feature>
<gene>
    <name evidence="3" type="ORF">HICCMSTLAB_LOCUS13739</name>
</gene>
<feature type="domain" description="EGF-like" evidence="2">
    <location>
        <begin position="502"/>
        <end position="538"/>
    </location>
</feature>
<dbReference type="InterPro" id="IPR006149">
    <property type="entry name" value="EB_dom"/>
</dbReference>
<feature type="domain" description="EGF-like" evidence="2">
    <location>
        <begin position="253"/>
        <end position="289"/>
    </location>
</feature>
<organism evidence="3 4">
    <name type="scientific">Cotesia congregata</name>
    <name type="common">Parasitoid wasp</name>
    <name type="synonym">Apanteles congregatus</name>
    <dbReference type="NCBI Taxonomy" id="51543"/>
    <lineage>
        <taxon>Eukaryota</taxon>
        <taxon>Metazoa</taxon>
        <taxon>Ecdysozoa</taxon>
        <taxon>Arthropoda</taxon>
        <taxon>Hexapoda</taxon>
        <taxon>Insecta</taxon>
        <taxon>Pterygota</taxon>
        <taxon>Neoptera</taxon>
        <taxon>Endopterygota</taxon>
        <taxon>Hymenoptera</taxon>
        <taxon>Apocrita</taxon>
        <taxon>Ichneumonoidea</taxon>
        <taxon>Braconidae</taxon>
        <taxon>Microgastrinae</taxon>
        <taxon>Cotesia</taxon>
    </lineage>
</organism>
<feature type="chain" id="PRO_5035170750" evidence="1">
    <location>
        <begin position="24"/>
        <end position="757"/>
    </location>
</feature>
<dbReference type="Pfam" id="PF01683">
    <property type="entry name" value="EB"/>
    <property type="match status" value="1"/>
</dbReference>
<comment type="caution">
    <text evidence="3">The sequence shown here is derived from an EMBL/GenBank/DDBJ whole genome shotgun (WGS) entry which is preliminary data.</text>
</comment>
<evidence type="ECO:0000259" key="2">
    <source>
        <dbReference type="SMART" id="SM00181"/>
    </source>
</evidence>
<dbReference type="PANTHER" id="PTHR39069:SF8">
    <property type="entry name" value="FI17111P1"/>
    <property type="match status" value="1"/>
</dbReference>
<evidence type="ECO:0000256" key="1">
    <source>
        <dbReference type="SAM" id="SignalP"/>
    </source>
</evidence>
<dbReference type="EMBL" id="CAJNRD030001124">
    <property type="protein sequence ID" value="CAG5109103.1"/>
    <property type="molecule type" value="Genomic_DNA"/>
</dbReference>
<feature type="domain" description="EGF-like" evidence="2">
    <location>
        <begin position="461"/>
        <end position="495"/>
    </location>
</feature>
<dbReference type="InterPro" id="IPR000742">
    <property type="entry name" value="EGF"/>
</dbReference>
<feature type="domain" description="EGF-like" evidence="2">
    <location>
        <begin position="336"/>
        <end position="372"/>
    </location>
</feature>
<feature type="signal peptide" evidence="1">
    <location>
        <begin position="1"/>
        <end position="23"/>
    </location>
</feature>
<feature type="domain" description="EGF-like" evidence="2">
    <location>
        <begin position="550"/>
        <end position="599"/>
    </location>
</feature>
<dbReference type="SMART" id="SM00181">
    <property type="entry name" value="EGF"/>
    <property type="match status" value="10"/>
</dbReference>
<proteinExistence type="predicted"/>
<feature type="domain" description="EGF-like" evidence="2">
    <location>
        <begin position="384"/>
        <end position="412"/>
    </location>
</feature>
<reference evidence="3" key="1">
    <citation type="submission" date="2021-04" db="EMBL/GenBank/DDBJ databases">
        <authorList>
            <person name="Chebbi M.A.C M."/>
        </authorList>
    </citation>
    <scope>NUCLEOTIDE SEQUENCE</scope>
</reference>
<evidence type="ECO:0000313" key="4">
    <source>
        <dbReference type="Proteomes" id="UP000786811"/>
    </source>
</evidence>
<keyword evidence="4" id="KW-1185">Reference proteome</keyword>
<dbReference type="OrthoDB" id="504708at2759"/>
<feature type="domain" description="EGF-like" evidence="2">
    <location>
        <begin position="121"/>
        <end position="155"/>
    </location>
</feature>
<protein>
    <submittedName>
        <fullName evidence="3">Similar to TNXB: Tenascin-X (Homo sapiens)</fullName>
    </submittedName>
</protein>
<feature type="domain" description="EGF-like" evidence="2">
    <location>
        <begin position="639"/>
        <end position="673"/>
    </location>
</feature>
<dbReference type="AlphaFoldDB" id="A0A8J2N0M7"/>
<accession>A0A8J2N0M7</accession>
<feature type="domain" description="EGF-like" evidence="2">
    <location>
        <begin position="720"/>
        <end position="754"/>
    </location>
</feature>